<feature type="domain" description="DUF1559" evidence="2">
    <location>
        <begin position="54"/>
        <end position="133"/>
    </location>
</feature>
<proteinExistence type="predicted"/>
<name>A0A518IEF3_9PLAN</name>
<evidence type="ECO:0000256" key="1">
    <source>
        <dbReference type="SAM" id="Phobius"/>
    </source>
</evidence>
<evidence type="ECO:0000313" key="4">
    <source>
        <dbReference type="Proteomes" id="UP000318313"/>
    </source>
</evidence>
<reference evidence="3 4" key="1">
    <citation type="submission" date="2019-03" db="EMBL/GenBank/DDBJ databases">
        <title>Deep-cultivation of Planctomycetes and their phenomic and genomic characterization uncovers novel biology.</title>
        <authorList>
            <person name="Wiegand S."/>
            <person name="Jogler M."/>
            <person name="Boedeker C."/>
            <person name="Pinto D."/>
            <person name="Vollmers J."/>
            <person name="Rivas-Marin E."/>
            <person name="Kohn T."/>
            <person name="Peeters S.H."/>
            <person name="Heuer A."/>
            <person name="Rast P."/>
            <person name="Oberbeckmann S."/>
            <person name="Bunk B."/>
            <person name="Jeske O."/>
            <person name="Meyerdierks A."/>
            <person name="Storesund J.E."/>
            <person name="Kallscheuer N."/>
            <person name="Luecker S."/>
            <person name="Lage O.M."/>
            <person name="Pohl T."/>
            <person name="Merkel B.J."/>
            <person name="Hornburger P."/>
            <person name="Mueller R.-W."/>
            <person name="Bruemmer F."/>
            <person name="Labrenz M."/>
            <person name="Spormann A.M."/>
            <person name="Op den Camp H."/>
            <person name="Overmann J."/>
            <person name="Amann R."/>
            <person name="Jetten M.S.M."/>
            <person name="Mascher T."/>
            <person name="Medema M.H."/>
            <person name="Devos D.P."/>
            <person name="Kaster A.-K."/>
            <person name="Ovreas L."/>
            <person name="Rohde M."/>
            <person name="Galperin M.Y."/>
            <person name="Jogler C."/>
        </authorList>
    </citation>
    <scope>NUCLEOTIDE SEQUENCE [LARGE SCALE GENOMIC DNA]</scope>
    <source>
        <strain evidence="3 4">Enr17</strain>
    </source>
</reference>
<keyword evidence="1" id="KW-0472">Membrane</keyword>
<keyword evidence="1" id="KW-0812">Transmembrane</keyword>
<evidence type="ECO:0000259" key="2">
    <source>
        <dbReference type="Pfam" id="PF07596"/>
    </source>
</evidence>
<dbReference type="InterPro" id="IPR011453">
    <property type="entry name" value="DUF1559"/>
</dbReference>
<feature type="transmembrane region" description="Helical" evidence="1">
    <location>
        <begin position="16"/>
        <end position="34"/>
    </location>
</feature>
<dbReference type="PANTHER" id="PTHR30093:SF2">
    <property type="entry name" value="TYPE II SECRETION SYSTEM PROTEIN H"/>
    <property type="match status" value="1"/>
</dbReference>
<dbReference type="EMBL" id="CP037452">
    <property type="protein sequence ID" value="QDV51469.1"/>
    <property type="molecule type" value="Genomic_DNA"/>
</dbReference>
<dbReference type="KEGG" id="gfm:Enr17x_35250"/>
<dbReference type="AlphaFoldDB" id="A0A518IEF3"/>
<keyword evidence="4" id="KW-1185">Reference proteome</keyword>
<evidence type="ECO:0000313" key="3">
    <source>
        <dbReference type="EMBL" id="QDV51469.1"/>
    </source>
</evidence>
<dbReference type="Proteomes" id="UP000318313">
    <property type="component" value="Chromosome"/>
</dbReference>
<organism evidence="3 4">
    <name type="scientific">Gimesia fumaroli</name>
    <dbReference type="NCBI Taxonomy" id="2527976"/>
    <lineage>
        <taxon>Bacteria</taxon>
        <taxon>Pseudomonadati</taxon>
        <taxon>Planctomycetota</taxon>
        <taxon>Planctomycetia</taxon>
        <taxon>Planctomycetales</taxon>
        <taxon>Planctomycetaceae</taxon>
        <taxon>Gimesia</taxon>
    </lineage>
</organism>
<sequence length="246" mass="27626">MENETSEKKTKKPQPVLLIVLVSLLLIGFGLPIYHEIRSNFQERSYRRHQLTRRNMKQIGLALHNYHWTNHTLPPGAMISESGIPEHSWQALILPFLDQEFLFKQIDLKKPWNDPANQKVFQQKIPVYLSPKVKMKFSKDGYALSHFVGNQLVLKPGTNISFEDIRDGTSNTILAMEIAENFKPWGDPSSLTDPTKVIGPDMKTPSTGGSFILLGDGAVRYISKDVDPAVLKALSTPDGGEVVGEF</sequence>
<gene>
    <name evidence="3" type="ORF">Enr17x_35250</name>
</gene>
<dbReference type="RefSeq" id="WP_145310695.1">
    <property type="nucleotide sequence ID" value="NZ_CP037452.1"/>
</dbReference>
<accession>A0A518IEF3</accession>
<dbReference type="Pfam" id="PF07596">
    <property type="entry name" value="SBP_bac_10"/>
    <property type="match status" value="1"/>
</dbReference>
<dbReference type="PANTHER" id="PTHR30093">
    <property type="entry name" value="GENERAL SECRETION PATHWAY PROTEIN G"/>
    <property type="match status" value="1"/>
</dbReference>
<protein>
    <recommendedName>
        <fullName evidence="2">DUF1559 domain-containing protein</fullName>
    </recommendedName>
</protein>
<dbReference type="OrthoDB" id="285651at2"/>
<keyword evidence="1" id="KW-1133">Transmembrane helix</keyword>